<dbReference type="InterPro" id="IPR005846">
    <property type="entry name" value="A-D-PHexomutase_a/b/a-III"/>
</dbReference>
<dbReference type="Proteomes" id="UP000319852">
    <property type="component" value="Chromosome"/>
</dbReference>
<dbReference type="InterPro" id="IPR005845">
    <property type="entry name" value="A-D-PHexomutase_a/b/a-II"/>
</dbReference>
<feature type="domain" description="Alpha-D-phosphohexomutase alpha/beta/alpha" evidence="9">
    <location>
        <begin position="345"/>
        <end position="466"/>
    </location>
</feature>
<dbReference type="KEGG" id="amob:HG15A2_13590"/>
<dbReference type="Pfam" id="PF02879">
    <property type="entry name" value="PGM_PMM_II"/>
    <property type="match status" value="1"/>
</dbReference>
<dbReference type="OrthoDB" id="9806956at2"/>
<evidence type="ECO:0000256" key="1">
    <source>
        <dbReference type="ARBA" id="ARBA00001946"/>
    </source>
</evidence>
<evidence type="ECO:0000259" key="9">
    <source>
        <dbReference type="Pfam" id="PF02880"/>
    </source>
</evidence>
<dbReference type="InterPro" id="IPR016055">
    <property type="entry name" value="A-D-PHexomutase_a/b/a-I/II/III"/>
</dbReference>
<feature type="domain" description="Alpha-D-phosphohexomutase alpha/beta/alpha" evidence="8">
    <location>
        <begin position="229"/>
        <end position="329"/>
    </location>
</feature>
<dbReference type="EMBL" id="CP036263">
    <property type="protein sequence ID" value="QDS98087.1"/>
    <property type="molecule type" value="Genomic_DNA"/>
</dbReference>
<dbReference type="GO" id="GO:0000287">
    <property type="term" value="F:magnesium ion binding"/>
    <property type="evidence" value="ECO:0007669"/>
    <property type="project" value="InterPro"/>
</dbReference>
<accession>A0A517MTH5</accession>
<dbReference type="Gene3D" id="3.30.310.50">
    <property type="entry name" value="Alpha-D-phosphohexomutase, C-terminal domain"/>
    <property type="match status" value="1"/>
</dbReference>
<evidence type="ECO:0000313" key="10">
    <source>
        <dbReference type="EMBL" id="QDS98087.1"/>
    </source>
</evidence>
<dbReference type="GO" id="GO:0006166">
    <property type="term" value="P:purine ribonucleoside salvage"/>
    <property type="evidence" value="ECO:0007669"/>
    <property type="project" value="TreeGrafter"/>
</dbReference>
<comment type="similarity">
    <text evidence="2">Belongs to the phosphohexose mutase family.</text>
</comment>
<evidence type="ECO:0000259" key="7">
    <source>
        <dbReference type="Pfam" id="PF02878"/>
    </source>
</evidence>
<gene>
    <name evidence="10" type="primary">pgcA</name>
    <name evidence="10" type="ORF">HG15A2_13590</name>
</gene>
<dbReference type="RefSeq" id="WP_145058998.1">
    <property type="nucleotide sequence ID" value="NZ_CP036263.1"/>
</dbReference>
<evidence type="ECO:0000256" key="2">
    <source>
        <dbReference type="ARBA" id="ARBA00010231"/>
    </source>
</evidence>
<dbReference type="InterPro" id="IPR036900">
    <property type="entry name" value="A-D-PHexomutase_C_sf"/>
</dbReference>
<dbReference type="SUPFAM" id="SSF55957">
    <property type="entry name" value="Phosphoglucomutase, C-terminal domain"/>
    <property type="match status" value="1"/>
</dbReference>
<dbReference type="PROSITE" id="PS00710">
    <property type="entry name" value="PGM_PMM"/>
    <property type="match status" value="1"/>
</dbReference>
<dbReference type="GO" id="GO:0008973">
    <property type="term" value="F:phosphopentomutase activity"/>
    <property type="evidence" value="ECO:0007669"/>
    <property type="project" value="TreeGrafter"/>
</dbReference>
<keyword evidence="11" id="KW-1185">Reference proteome</keyword>
<comment type="cofactor">
    <cofactor evidence="1">
        <name>Mg(2+)</name>
        <dbReference type="ChEBI" id="CHEBI:18420"/>
    </cofactor>
</comment>
<dbReference type="GO" id="GO:0005975">
    <property type="term" value="P:carbohydrate metabolic process"/>
    <property type="evidence" value="ECO:0007669"/>
    <property type="project" value="InterPro"/>
</dbReference>
<organism evidence="10 11">
    <name type="scientific">Adhaeretor mobilis</name>
    <dbReference type="NCBI Taxonomy" id="1930276"/>
    <lineage>
        <taxon>Bacteria</taxon>
        <taxon>Pseudomonadati</taxon>
        <taxon>Planctomycetota</taxon>
        <taxon>Planctomycetia</taxon>
        <taxon>Pirellulales</taxon>
        <taxon>Lacipirellulaceae</taxon>
        <taxon>Adhaeretor</taxon>
    </lineage>
</organism>
<dbReference type="CDD" id="cd05799">
    <property type="entry name" value="PGM2"/>
    <property type="match status" value="1"/>
</dbReference>
<dbReference type="InterPro" id="IPR016066">
    <property type="entry name" value="A-D-PHexomutase_CS"/>
</dbReference>
<dbReference type="PRINTS" id="PR00509">
    <property type="entry name" value="PGMPMM"/>
</dbReference>
<dbReference type="GO" id="GO:0004614">
    <property type="term" value="F:phosphoglucomutase activity"/>
    <property type="evidence" value="ECO:0007669"/>
    <property type="project" value="UniProtKB-EC"/>
</dbReference>
<keyword evidence="4" id="KW-0479">Metal-binding</keyword>
<dbReference type="EC" id="5.4.2.2" evidence="10"/>
<dbReference type="Gene3D" id="3.40.120.10">
    <property type="entry name" value="Alpha-D-Glucose-1,6-Bisphosphate, subunit A, domain 3"/>
    <property type="match status" value="3"/>
</dbReference>
<evidence type="ECO:0000256" key="6">
    <source>
        <dbReference type="ARBA" id="ARBA00023235"/>
    </source>
</evidence>
<feature type="domain" description="Alpha-D-phosphohexomutase alpha/beta/alpha" evidence="7">
    <location>
        <begin position="65"/>
        <end position="202"/>
    </location>
</feature>
<evidence type="ECO:0000256" key="3">
    <source>
        <dbReference type="ARBA" id="ARBA00022553"/>
    </source>
</evidence>
<dbReference type="PANTHER" id="PTHR45745:SF1">
    <property type="entry name" value="PHOSPHOGLUCOMUTASE 2B-RELATED"/>
    <property type="match status" value="1"/>
</dbReference>
<dbReference type="Pfam" id="PF02878">
    <property type="entry name" value="PGM_PMM_I"/>
    <property type="match status" value="1"/>
</dbReference>
<dbReference type="PANTHER" id="PTHR45745">
    <property type="entry name" value="PHOSPHOMANNOMUTASE 45A"/>
    <property type="match status" value="1"/>
</dbReference>
<name>A0A517MTH5_9BACT</name>
<dbReference type="Pfam" id="PF02880">
    <property type="entry name" value="PGM_PMM_III"/>
    <property type="match status" value="1"/>
</dbReference>
<dbReference type="InterPro" id="IPR005841">
    <property type="entry name" value="Alpha-D-phosphohexomutase_SF"/>
</dbReference>
<keyword evidence="6 10" id="KW-0413">Isomerase</keyword>
<dbReference type="SUPFAM" id="SSF53738">
    <property type="entry name" value="Phosphoglucomutase, first 3 domains"/>
    <property type="match status" value="3"/>
</dbReference>
<protein>
    <submittedName>
        <fullName evidence="10">Phosphoglucomutase</fullName>
        <ecNumber evidence="10">5.4.2.2</ecNumber>
    </submittedName>
</protein>
<evidence type="ECO:0000256" key="4">
    <source>
        <dbReference type="ARBA" id="ARBA00022723"/>
    </source>
</evidence>
<sequence length="601" mass="65317">MNVQDALAAAEKAVADDKLTASALENLKVWLTESRYADYADSICQHVADGKWQKLDDVFWTIIPFGTGGRRGTMYEFGSNAINERTIGESAQGLADYTKNNREGDGELACAIAYDTRHRSVEFSKLCAEIMVAAGFKVYYLEGHRSTPELSFLVRYKSCSCGIMVTASHNPPSDNAVKAYWSTGGQLLPPHDKGVIEKVMSVDKIERVPFDEAVTDGRIETCQDEVDEAYISAVVKLATDGPRDLKVVYSPLHGVGATAVVPVLERAGFKDVEVYGPHAEPSGDFPNVPGHVSNPERPVVFDAIVEHCKEVGADLAVASDPDCDRIGCSAPLTTAKDSEWNILTGNQIGALMADYCLEVRQKAGTLTPEHFNIITLVTTQLTKRIGDSYGVKTVDNLLVGFKWIAGAIDAGGPEKYILGTEESYGYMAGTHVRDKDGGVAALLLCELAAKLKAEGKTLHEKLEDLFWQHGAHAERTVSVMMPGSEGMDRMKEVMASFRSDPPAEIAGNEVAQVRDYLSGTVTTPGKAGKPLEGPTGDLIIIDLKLEGNYIAIRPSGTEPKIKLYMFAWEPAEQLANMELTLGQLEERLDGFERDLRAFAGV</sequence>
<dbReference type="InterPro" id="IPR005844">
    <property type="entry name" value="A-D-PHexomutase_a/b/a-I"/>
</dbReference>
<keyword evidence="3" id="KW-0597">Phosphoprotein</keyword>
<keyword evidence="5" id="KW-0460">Magnesium</keyword>
<evidence type="ECO:0000259" key="8">
    <source>
        <dbReference type="Pfam" id="PF02879"/>
    </source>
</evidence>
<evidence type="ECO:0000313" key="11">
    <source>
        <dbReference type="Proteomes" id="UP000319852"/>
    </source>
</evidence>
<dbReference type="AlphaFoldDB" id="A0A517MTH5"/>
<evidence type="ECO:0000256" key="5">
    <source>
        <dbReference type="ARBA" id="ARBA00022842"/>
    </source>
</evidence>
<proteinExistence type="inferred from homology"/>
<reference evidence="10 11" key="1">
    <citation type="submission" date="2019-02" db="EMBL/GenBank/DDBJ databases">
        <title>Deep-cultivation of Planctomycetes and their phenomic and genomic characterization uncovers novel biology.</title>
        <authorList>
            <person name="Wiegand S."/>
            <person name="Jogler M."/>
            <person name="Boedeker C."/>
            <person name="Pinto D."/>
            <person name="Vollmers J."/>
            <person name="Rivas-Marin E."/>
            <person name="Kohn T."/>
            <person name="Peeters S.H."/>
            <person name="Heuer A."/>
            <person name="Rast P."/>
            <person name="Oberbeckmann S."/>
            <person name="Bunk B."/>
            <person name="Jeske O."/>
            <person name="Meyerdierks A."/>
            <person name="Storesund J.E."/>
            <person name="Kallscheuer N."/>
            <person name="Luecker S."/>
            <person name="Lage O.M."/>
            <person name="Pohl T."/>
            <person name="Merkel B.J."/>
            <person name="Hornburger P."/>
            <person name="Mueller R.-W."/>
            <person name="Bruemmer F."/>
            <person name="Labrenz M."/>
            <person name="Spormann A.M."/>
            <person name="Op den Camp H."/>
            <person name="Overmann J."/>
            <person name="Amann R."/>
            <person name="Jetten M.S.M."/>
            <person name="Mascher T."/>
            <person name="Medema M.H."/>
            <person name="Devos D.P."/>
            <person name="Kaster A.-K."/>
            <person name="Ovreas L."/>
            <person name="Rohde M."/>
            <person name="Galperin M.Y."/>
            <person name="Jogler C."/>
        </authorList>
    </citation>
    <scope>NUCLEOTIDE SEQUENCE [LARGE SCALE GENOMIC DNA]</scope>
    <source>
        <strain evidence="10 11">HG15A2</strain>
    </source>
</reference>